<evidence type="ECO:0000313" key="11">
    <source>
        <dbReference type="Proteomes" id="UP000790787"/>
    </source>
</evidence>
<sequence>MGSDLNSSNFEITWKSDELGLSQAKFYRCSFCNRGFSNAQALGGHMNIHRKDRAKLREVPSEISSDDTSSPSKRPCEEHHHYHPISKAKDNDELIIRGDILQLPLFVDFPSKEVINCVETQEGNKGMQLSDDSELDLELRLGPEPPESSMKSY</sequence>
<dbReference type="SMART" id="SM00355">
    <property type="entry name" value="ZnF_C2H2"/>
    <property type="match status" value="1"/>
</dbReference>
<feature type="compositionally biased region" description="Low complexity" evidence="9">
    <location>
        <begin position="61"/>
        <end position="72"/>
    </location>
</feature>
<dbReference type="PANTHER" id="PTHR45801:SF111">
    <property type="entry name" value="C2H2 AND C2HC ZINC FINGERS SUPERFAMILY PROTEIN"/>
    <property type="match status" value="1"/>
</dbReference>
<evidence type="ECO:0000256" key="9">
    <source>
        <dbReference type="SAM" id="MobiDB-lite"/>
    </source>
</evidence>
<evidence type="ECO:0000256" key="7">
    <source>
        <dbReference type="ARBA" id="ARBA00023242"/>
    </source>
</evidence>
<dbReference type="InterPro" id="IPR052426">
    <property type="entry name" value="Plant_dev_regulator"/>
</dbReference>
<evidence type="ECO:0000259" key="10">
    <source>
        <dbReference type="PROSITE" id="PS50157"/>
    </source>
</evidence>
<dbReference type="STRING" id="4097.A0A1S4AWE5"/>
<dbReference type="Proteomes" id="UP000790787">
    <property type="component" value="Chromosome 2"/>
</dbReference>
<keyword evidence="11" id="KW-1185">Reference proteome</keyword>
<reference evidence="12" key="2">
    <citation type="submission" date="2025-08" db="UniProtKB">
        <authorList>
            <consortium name="RefSeq"/>
        </authorList>
    </citation>
    <scope>IDENTIFICATION</scope>
    <source>
        <tissue evidence="12">Leaf</tissue>
    </source>
</reference>
<dbReference type="OrthoDB" id="780709at2759"/>
<dbReference type="PaxDb" id="4097-A0A1S4AWE5"/>
<evidence type="ECO:0000256" key="1">
    <source>
        <dbReference type="ARBA" id="ARBA00004123"/>
    </source>
</evidence>
<evidence type="ECO:0000256" key="2">
    <source>
        <dbReference type="ARBA" id="ARBA00022723"/>
    </source>
</evidence>
<dbReference type="KEGG" id="nta:107802023"/>
<dbReference type="RefSeq" id="XP_016480947.1">
    <property type="nucleotide sequence ID" value="XM_016625461.1"/>
</dbReference>
<proteinExistence type="predicted"/>
<dbReference type="Pfam" id="PF13912">
    <property type="entry name" value="zf-C2H2_6"/>
    <property type="match status" value="1"/>
</dbReference>
<dbReference type="InterPro" id="IPR036236">
    <property type="entry name" value="Znf_C2H2_sf"/>
</dbReference>
<dbReference type="PROSITE" id="PS50157">
    <property type="entry name" value="ZINC_FINGER_C2H2_2"/>
    <property type="match status" value="1"/>
</dbReference>
<keyword evidence="4" id="KW-0862">Zinc</keyword>
<keyword evidence="5" id="KW-0805">Transcription regulation</keyword>
<dbReference type="Gene3D" id="3.30.160.60">
    <property type="entry name" value="Classic Zinc Finger"/>
    <property type="match status" value="1"/>
</dbReference>
<gene>
    <name evidence="12" type="primary">LOC107802023</name>
</gene>
<keyword evidence="7" id="KW-0539">Nucleus</keyword>
<protein>
    <submittedName>
        <fullName evidence="12">Transcriptional regulator TAC1-like</fullName>
    </submittedName>
    <submittedName>
        <fullName evidence="12">Zinc finger protein 11-like</fullName>
    </submittedName>
</protein>
<dbReference type="PROSITE" id="PS00028">
    <property type="entry name" value="ZINC_FINGER_C2H2_1"/>
    <property type="match status" value="1"/>
</dbReference>
<evidence type="ECO:0000256" key="3">
    <source>
        <dbReference type="ARBA" id="ARBA00022771"/>
    </source>
</evidence>
<dbReference type="OMA" id="TSRSYEC"/>
<organism evidence="11 12">
    <name type="scientific">Nicotiana tabacum</name>
    <name type="common">Common tobacco</name>
    <dbReference type="NCBI Taxonomy" id="4097"/>
    <lineage>
        <taxon>Eukaryota</taxon>
        <taxon>Viridiplantae</taxon>
        <taxon>Streptophyta</taxon>
        <taxon>Embryophyta</taxon>
        <taxon>Tracheophyta</taxon>
        <taxon>Spermatophyta</taxon>
        <taxon>Magnoliopsida</taxon>
        <taxon>eudicotyledons</taxon>
        <taxon>Gunneridae</taxon>
        <taxon>Pentapetalae</taxon>
        <taxon>asterids</taxon>
        <taxon>lamiids</taxon>
        <taxon>Solanales</taxon>
        <taxon>Solanaceae</taxon>
        <taxon>Nicotianoideae</taxon>
        <taxon>Nicotianeae</taxon>
        <taxon>Nicotiana</taxon>
    </lineage>
</organism>
<evidence type="ECO:0000256" key="4">
    <source>
        <dbReference type="ARBA" id="ARBA00022833"/>
    </source>
</evidence>
<feature type="region of interest" description="Disordered" evidence="9">
    <location>
        <begin position="53"/>
        <end position="82"/>
    </location>
</feature>
<dbReference type="GO" id="GO:0005634">
    <property type="term" value="C:nucleus"/>
    <property type="evidence" value="ECO:0007669"/>
    <property type="project" value="UniProtKB-SubCell"/>
</dbReference>
<feature type="domain" description="C2H2-type" evidence="10">
    <location>
        <begin position="27"/>
        <end position="54"/>
    </location>
</feature>
<dbReference type="PANTHER" id="PTHR45801">
    <property type="entry name" value="OS07G0101800 PROTEIN"/>
    <property type="match status" value="1"/>
</dbReference>
<comment type="subcellular location">
    <subcellularLocation>
        <location evidence="1">Nucleus</location>
    </subcellularLocation>
</comment>
<dbReference type="GeneID" id="107802023"/>
<keyword evidence="2" id="KW-0479">Metal-binding</keyword>
<evidence type="ECO:0000256" key="5">
    <source>
        <dbReference type="ARBA" id="ARBA00023015"/>
    </source>
</evidence>
<evidence type="ECO:0000313" key="12">
    <source>
        <dbReference type="RefSeq" id="XP_016480947.1"/>
    </source>
</evidence>
<evidence type="ECO:0000256" key="8">
    <source>
        <dbReference type="PROSITE-ProRule" id="PRU00042"/>
    </source>
</evidence>
<dbReference type="GO" id="GO:0008270">
    <property type="term" value="F:zinc ion binding"/>
    <property type="evidence" value="ECO:0007669"/>
    <property type="project" value="UniProtKB-KW"/>
</dbReference>
<name>A0A1S4AWE5_TOBAC</name>
<reference evidence="11" key="1">
    <citation type="journal article" date="2014" name="Nat. Commun.">
        <title>The tobacco genome sequence and its comparison with those of tomato and potato.</title>
        <authorList>
            <person name="Sierro N."/>
            <person name="Battey J.N."/>
            <person name="Ouadi S."/>
            <person name="Bakaher N."/>
            <person name="Bovet L."/>
            <person name="Willig A."/>
            <person name="Goepfert S."/>
            <person name="Peitsch M.C."/>
            <person name="Ivanov N.V."/>
        </authorList>
    </citation>
    <scope>NUCLEOTIDE SEQUENCE [LARGE SCALE GENOMIC DNA]</scope>
</reference>
<accession>A0A1S4AWE5</accession>
<dbReference type="InterPro" id="IPR013087">
    <property type="entry name" value="Znf_C2H2_type"/>
</dbReference>
<dbReference type="AlphaFoldDB" id="A0A1S4AWE5"/>
<dbReference type="SUPFAM" id="SSF57667">
    <property type="entry name" value="beta-beta-alpha zinc fingers"/>
    <property type="match status" value="1"/>
</dbReference>
<evidence type="ECO:0000256" key="6">
    <source>
        <dbReference type="ARBA" id="ARBA00023163"/>
    </source>
</evidence>
<keyword evidence="3 8" id="KW-0863">Zinc-finger</keyword>
<keyword evidence="6" id="KW-0804">Transcription</keyword>